<dbReference type="AlphaFoldDB" id="A0A165TXQ7"/>
<proteinExistence type="predicted"/>
<evidence type="ECO:0000313" key="2">
    <source>
        <dbReference type="Proteomes" id="UP000076727"/>
    </source>
</evidence>
<protein>
    <submittedName>
        <fullName evidence="1">Uncharacterized protein</fullName>
    </submittedName>
</protein>
<keyword evidence="2" id="KW-1185">Reference proteome</keyword>
<name>A0A165TXQ7_9APHY</name>
<organism evidence="1 2">
    <name type="scientific">Daedalea quercina L-15889</name>
    <dbReference type="NCBI Taxonomy" id="1314783"/>
    <lineage>
        <taxon>Eukaryota</taxon>
        <taxon>Fungi</taxon>
        <taxon>Dikarya</taxon>
        <taxon>Basidiomycota</taxon>
        <taxon>Agaricomycotina</taxon>
        <taxon>Agaricomycetes</taxon>
        <taxon>Polyporales</taxon>
        <taxon>Fomitopsis</taxon>
    </lineage>
</organism>
<accession>A0A165TXQ7</accession>
<gene>
    <name evidence="1" type="ORF">DAEQUDRAFT_289905</name>
</gene>
<sequence>MYIQRYLLLSSFLHLAILCFPRYLTAISCFFRLCNGFSLLLYIRFIRRPSGFSVLN</sequence>
<reference evidence="1 2" key="1">
    <citation type="journal article" date="2016" name="Mol. Biol. Evol.">
        <title>Comparative Genomics of Early-Diverging Mushroom-Forming Fungi Provides Insights into the Origins of Lignocellulose Decay Capabilities.</title>
        <authorList>
            <person name="Nagy L.G."/>
            <person name="Riley R."/>
            <person name="Tritt A."/>
            <person name="Adam C."/>
            <person name="Daum C."/>
            <person name="Floudas D."/>
            <person name="Sun H."/>
            <person name="Yadav J.S."/>
            <person name="Pangilinan J."/>
            <person name="Larsson K.H."/>
            <person name="Matsuura K."/>
            <person name="Barry K."/>
            <person name="Labutti K."/>
            <person name="Kuo R."/>
            <person name="Ohm R.A."/>
            <person name="Bhattacharya S.S."/>
            <person name="Shirouzu T."/>
            <person name="Yoshinaga Y."/>
            <person name="Martin F.M."/>
            <person name="Grigoriev I.V."/>
            <person name="Hibbett D.S."/>
        </authorList>
    </citation>
    <scope>NUCLEOTIDE SEQUENCE [LARGE SCALE GENOMIC DNA]</scope>
    <source>
        <strain evidence="1 2">L-15889</strain>
    </source>
</reference>
<dbReference type="Proteomes" id="UP000076727">
    <property type="component" value="Unassembled WGS sequence"/>
</dbReference>
<evidence type="ECO:0000313" key="1">
    <source>
        <dbReference type="EMBL" id="KZT74107.1"/>
    </source>
</evidence>
<dbReference type="EMBL" id="KV429034">
    <property type="protein sequence ID" value="KZT74107.1"/>
    <property type="molecule type" value="Genomic_DNA"/>
</dbReference>